<keyword evidence="2" id="KW-0436">Ligase</keyword>
<dbReference type="RefSeq" id="WP_149726461.1">
    <property type="nucleotide sequence ID" value="NZ_VUJV01000001.1"/>
</dbReference>
<dbReference type="Gene3D" id="3.40.50.980">
    <property type="match status" value="1"/>
</dbReference>
<gene>
    <name evidence="2" type="ORF">F0U44_01295</name>
</gene>
<organism evidence="2 3">
    <name type="scientific">Nocardioides humilatus</name>
    <dbReference type="NCBI Taxonomy" id="2607660"/>
    <lineage>
        <taxon>Bacteria</taxon>
        <taxon>Bacillati</taxon>
        <taxon>Actinomycetota</taxon>
        <taxon>Actinomycetes</taxon>
        <taxon>Propionibacteriales</taxon>
        <taxon>Nocardioidaceae</taxon>
        <taxon>Nocardioides</taxon>
    </lineage>
</organism>
<evidence type="ECO:0000313" key="3">
    <source>
        <dbReference type="Proteomes" id="UP000325003"/>
    </source>
</evidence>
<proteinExistence type="predicted"/>
<name>A0A5B1LJW2_9ACTN</name>
<sequence length="68" mass="7442">MSALNLDSLLEESARRYPDREAVVSGPTRLTYRQVDAAANQVANLLTERGITPGDKVALMGVRPPHRP</sequence>
<dbReference type="GO" id="GO:0016874">
    <property type="term" value="F:ligase activity"/>
    <property type="evidence" value="ECO:0007669"/>
    <property type="project" value="UniProtKB-KW"/>
</dbReference>
<keyword evidence="3" id="KW-1185">Reference proteome</keyword>
<dbReference type="Proteomes" id="UP000325003">
    <property type="component" value="Unassembled WGS sequence"/>
</dbReference>
<dbReference type="AlphaFoldDB" id="A0A5B1LJW2"/>
<reference evidence="2 3" key="1">
    <citation type="submission" date="2019-09" db="EMBL/GenBank/DDBJ databases">
        <title>Nocardioides panacisoli sp. nov., isolated from the soil of a ginseng field.</title>
        <authorList>
            <person name="Cho C."/>
        </authorList>
    </citation>
    <scope>NUCLEOTIDE SEQUENCE [LARGE SCALE GENOMIC DNA]</scope>
    <source>
        <strain evidence="2 3">BN130099</strain>
    </source>
</reference>
<accession>A0A5B1LJW2</accession>
<protein>
    <submittedName>
        <fullName evidence="2">Long-chain fatty acid--CoA ligase</fullName>
    </submittedName>
</protein>
<feature type="domain" description="AMP-dependent synthetase/ligase" evidence="1">
    <location>
        <begin position="10"/>
        <end position="62"/>
    </location>
</feature>
<reference evidence="2 3" key="2">
    <citation type="submission" date="2019-09" db="EMBL/GenBank/DDBJ databases">
        <authorList>
            <person name="Jin C."/>
        </authorList>
    </citation>
    <scope>NUCLEOTIDE SEQUENCE [LARGE SCALE GENOMIC DNA]</scope>
    <source>
        <strain evidence="2 3">BN130099</strain>
    </source>
</reference>
<comment type="caution">
    <text evidence="2">The sequence shown here is derived from an EMBL/GenBank/DDBJ whole genome shotgun (WGS) entry which is preliminary data.</text>
</comment>
<dbReference type="Pfam" id="PF00501">
    <property type="entry name" value="AMP-binding"/>
    <property type="match status" value="1"/>
</dbReference>
<dbReference type="InterPro" id="IPR050237">
    <property type="entry name" value="ATP-dep_AMP-bd_enzyme"/>
</dbReference>
<dbReference type="EMBL" id="VUJV01000001">
    <property type="protein sequence ID" value="KAA1421001.1"/>
    <property type="molecule type" value="Genomic_DNA"/>
</dbReference>
<dbReference type="PANTHER" id="PTHR43767">
    <property type="entry name" value="LONG-CHAIN-FATTY-ACID--COA LIGASE"/>
    <property type="match status" value="1"/>
</dbReference>
<evidence type="ECO:0000313" key="2">
    <source>
        <dbReference type="EMBL" id="KAA1421001.1"/>
    </source>
</evidence>
<dbReference type="InterPro" id="IPR000873">
    <property type="entry name" value="AMP-dep_synth/lig_dom"/>
</dbReference>
<dbReference type="PANTHER" id="PTHR43767:SF1">
    <property type="entry name" value="NONRIBOSOMAL PEPTIDE SYNTHASE PES1 (EUROFUNG)-RELATED"/>
    <property type="match status" value="1"/>
</dbReference>
<evidence type="ECO:0000259" key="1">
    <source>
        <dbReference type="Pfam" id="PF00501"/>
    </source>
</evidence>
<dbReference type="SUPFAM" id="SSF56801">
    <property type="entry name" value="Acetyl-CoA synthetase-like"/>
    <property type="match status" value="1"/>
</dbReference>